<proteinExistence type="predicted"/>
<gene>
    <name evidence="2" type="ORF">P167DRAFT_538411</name>
</gene>
<dbReference type="InParanoid" id="A0A3N4KG93"/>
<evidence type="ECO:0000313" key="2">
    <source>
        <dbReference type="EMBL" id="RPB09563.1"/>
    </source>
</evidence>
<dbReference type="Proteomes" id="UP000277580">
    <property type="component" value="Unassembled WGS sequence"/>
</dbReference>
<name>A0A3N4KG93_9PEZI</name>
<sequence length="87" mass="9661">MPRFQCRITNYHPPSLSSSSTTATTTLPYPRPSPLKPHRIYPPLAISNCIASRPKLELKQKTRQTPPFPTGPIPIDTINTAPARPET</sequence>
<feature type="region of interest" description="Disordered" evidence="1">
    <location>
        <begin position="1"/>
        <end position="39"/>
    </location>
</feature>
<evidence type="ECO:0000256" key="1">
    <source>
        <dbReference type="SAM" id="MobiDB-lite"/>
    </source>
</evidence>
<keyword evidence="3" id="KW-1185">Reference proteome</keyword>
<accession>A0A3N4KG93</accession>
<protein>
    <submittedName>
        <fullName evidence="2">Uncharacterized protein</fullName>
    </submittedName>
</protein>
<dbReference type="EMBL" id="ML119151">
    <property type="protein sequence ID" value="RPB09563.1"/>
    <property type="molecule type" value="Genomic_DNA"/>
</dbReference>
<feature type="region of interest" description="Disordered" evidence="1">
    <location>
        <begin position="55"/>
        <end position="87"/>
    </location>
</feature>
<organism evidence="2 3">
    <name type="scientific">Morchella conica CCBAS932</name>
    <dbReference type="NCBI Taxonomy" id="1392247"/>
    <lineage>
        <taxon>Eukaryota</taxon>
        <taxon>Fungi</taxon>
        <taxon>Dikarya</taxon>
        <taxon>Ascomycota</taxon>
        <taxon>Pezizomycotina</taxon>
        <taxon>Pezizomycetes</taxon>
        <taxon>Pezizales</taxon>
        <taxon>Morchellaceae</taxon>
        <taxon>Morchella</taxon>
    </lineage>
</organism>
<dbReference type="AlphaFoldDB" id="A0A3N4KG93"/>
<evidence type="ECO:0000313" key="3">
    <source>
        <dbReference type="Proteomes" id="UP000277580"/>
    </source>
</evidence>
<reference evidence="2 3" key="1">
    <citation type="journal article" date="2018" name="Nat. Ecol. Evol.">
        <title>Pezizomycetes genomes reveal the molecular basis of ectomycorrhizal truffle lifestyle.</title>
        <authorList>
            <person name="Murat C."/>
            <person name="Payen T."/>
            <person name="Noel B."/>
            <person name="Kuo A."/>
            <person name="Morin E."/>
            <person name="Chen J."/>
            <person name="Kohler A."/>
            <person name="Krizsan K."/>
            <person name="Balestrini R."/>
            <person name="Da Silva C."/>
            <person name="Montanini B."/>
            <person name="Hainaut M."/>
            <person name="Levati E."/>
            <person name="Barry K.W."/>
            <person name="Belfiori B."/>
            <person name="Cichocki N."/>
            <person name="Clum A."/>
            <person name="Dockter R.B."/>
            <person name="Fauchery L."/>
            <person name="Guy J."/>
            <person name="Iotti M."/>
            <person name="Le Tacon F."/>
            <person name="Lindquist E.A."/>
            <person name="Lipzen A."/>
            <person name="Malagnac F."/>
            <person name="Mello A."/>
            <person name="Molinier V."/>
            <person name="Miyauchi S."/>
            <person name="Poulain J."/>
            <person name="Riccioni C."/>
            <person name="Rubini A."/>
            <person name="Sitrit Y."/>
            <person name="Splivallo R."/>
            <person name="Traeger S."/>
            <person name="Wang M."/>
            <person name="Zifcakova L."/>
            <person name="Wipf D."/>
            <person name="Zambonelli A."/>
            <person name="Paolocci F."/>
            <person name="Nowrousian M."/>
            <person name="Ottonello S."/>
            <person name="Baldrian P."/>
            <person name="Spatafora J.W."/>
            <person name="Henrissat B."/>
            <person name="Nagy L.G."/>
            <person name="Aury J.M."/>
            <person name="Wincker P."/>
            <person name="Grigoriev I.V."/>
            <person name="Bonfante P."/>
            <person name="Martin F.M."/>
        </authorList>
    </citation>
    <scope>NUCLEOTIDE SEQUENCE [LARGE SCALE GENOMIC DNA]</scope>
    <source>
        <strain evidence="2 3">CCBAS932</strain>
    </source>
</reference>
<feature type="compositionally biased region" description="Low complexity" evidence="1">
    <location>
        <begin position="13"/>
        <end position="28"/>
    </location>
</feature>